<comment type="similarity">
    <text evidence="5">Belongs to the AAA ATPase family.</text>
</comment>
<gene>
    <name evidence="8" type="ORF">CTEN210_13391</name>
</gene>
<dbReference type="Pfam" id="PF17862">
    <property type="entry name" value="AAA_lid_3"/>
    <property type="match status" value="1"/>
</dbReference>
<dbReference type="GO" id="GO:0005524">
    <property type="term" value="F:ATP binding"/>
    <property type="evidence" value="ECO:0007669"/>
    <property type="project" value="UniProtKB-KW"/>
</dbReference>
<dbReference type="Gene3D" id="3.40.50.300">
    <property type="entry name" value="P-loop containing nucleotide triphosphate hydrolases"/>
    <property type="match status" value="1"/>
</dbReference>
<dbReference type="InterPro" id="IPR003960">
    <property type="entry name" value="ATPase_AAA_CS"/>
</dbReference>
<keyword evidence="4 5" id="KW-0067">ATP-binding</keyword>
<feature type="region of interest" description="Disordered" evidence="6">
    <location>
        <begin position="107"/>
        <end position="149"/>
    </location>
</feature>
<dbReference type="EMBL" id="BLLK01000057">
    <property type="protein sequence ID" value="GFH56915.1"/>
    <property type="molecule type" value="Genomic_DNA"/>
</dbReference>
<accession>A0AAD3HAZ5</accession>
<protein>
    <submittedName>
        <fullName evidence="8">Spastin</fullName>
    </submittedName>
</protein>
<dbReference type="FunFam" id="3.40.50.300:FF:001054">
    <property type="entry name" value="ATPase, AAA family, putative"/>
    <property type="match status" value="1"/>
</dbReference>
<dbReference type="SMART" id="SM00382">
    <property type="entry name" value="AAA"/>
    <property type="match status" value="1"/>
</dbReference>
<dbReference type="InterPro" id="IPR015415">
    <property type="entry name" value="Spast_Vps4_C"/>
</dbReference>
<dbReference type="PANTHER" id="PTHR23074:SF83">
    <property type="entry name" value="VACUOLAR PROTEIN SORTING-ASSOCIATED PROTEIN 4A"/>
    <property type="match status" value="1"/>
</dbReference>
<evidence type="ECO:0000256" key="3">
    <source>
        <dbReference type="ARBA" id="ARBA00022741"/>
    </source>
</evidence>
<dbReference type="InterPro" id="IPR036181">
    <property type="entry name" value="MIT_dom_sf"/>
</dbReference>
<reference evidence="8 9" key="1">
    <citation type="journal article" date="2021" name="Sci. Rep.">
        <title>The genome of the diatom Chaetoceros tenuissimus carries an ancient integrated fragment of an extant virus.</title>
        <authorList>
            <person name="Hongo Y."/>
            <person name="Kimura K."/>
            <person name="Takaki Y."/>
            <person name="Yoshida Y."/>
            <person name="Baba S."/>
            <person name="Kobayashi G."/>
            <person name="Nagasaki K."/>
            <person name="Hano T."/>
            <person name="Tomaru Y."/>
        </authorList>
    </citation>
    <scope>NUCLEOTIDE SEQUENCE [LARGE SCALE GENOMIC DNA]</scope>
    <source>
        <strain evidence="8 9">NIES-3715</strain>
    </source>
</reference>
<evidence type="ECO:0000313" key="8">
    <source>
        <dbReference type="EMBL" id="GFH56915.1"/>
    </source>
</evidence>
<keyword evidence="9" id="KW-1185">Reference proteome</keyword>
<evidence type="ECO:0000256" key="4">
    <source>
        <dbReference type="ARBA" id="ARBA00022840"/>
    </source>
</evidence>
<dbReference type="AlphaFoldDB" id="A0AAD3HAZ5"/>
<dbReference type="SUPFAM" id="SSF52540">
    <property type="entry name" value="P-loop containing nucleoside triphosphate hydrolases"/>
    <property type="match status" value="1"/>
</dbReference>
<dbReference type="Gene3D" id="1.10.8.60">
    <property type="match status" value="1"/>
</dbReference>
<comment type="subcellular location">
    <subcellularLocation>
        <location evidence="1">Cytoplasm</location>
    </subcellularLocation>
</comment>
<dbReference type="Pfam" id="PF09336">
    <property type="entry name" value="Vps4_C"/>
    <property type="match status" value="1"/>
</dbReference>
<dbReference type="InterPro" id="IPR003959">
    <property type="entry name" value="ATPase_AAA_core"/>
</dbReference>
<feature type="region of interest" description="Disordered" evidence="6">
    <location>
        <begin position="1"/>
        <end position="39"/>
    </location>
</feature>
<keyword evidence="2" id="KW-0963">Cytoplasm</keyword>
<organism evidence="8 9">
    <name type="scientific">Chaetoceros tenuissimus</name>
    <dbReference type="NCBI Taxonomy" id="426638"/>
    <lineage>
        <taxon>Eukaryota</taxon>
        <taxon>Sar</taxon>
        <taxon>Stramenopiles</taxon>
        <taxon>Ochrophyta</taxon>
        <taxon>Bacillariophyta</taxon>
        <taxon>Coscinodiscophyceae</taxon>
        <taxon>Chaetocerotophycidae</taxon>
        <taxon>Chaetocerotales</taxon>
        <taxon>Chaetocerotaceae</taxon>
        <taxon>Chaetoceros</taxon>
    </lineage>
</organism>
<proteinExistence type="inferred from homology"/>
<dbReference type="PROSITE" id="PS00674">
    <property type="entry name" value="AAA"/>
    <property type="match status" value="1"/>
</dbReference>
<dbReference type="Proteomes" id="UP001054902">
    <property type="component" value="Unassembled WGS sequence"/>
</dbReference>
<evidence type="ECO:0000256" key="1">
    <source>
        <dbReference type="ARBA" id="ARBA00004496"/>
    </source>
</evidence>
<dbReference type="InterPro" id="IPR003593">
    <property type="entry name" value="AAA+_ATPase"/>
</dbReference>
<keyword evidence="3 5" id="KW-0547">Nucleotide-binding</keyword>
<evidence type="ECO:0000256" key="6">
    <source>
        <dbReference type="SAM" id="MobiDB-lite"/>
    </source>
</evidence>
<dbReference type="PANTHER" id="PTHR23074">
    <property type="entry name" value="AAA DOMAIN-CONTAINING"/>
    <property type="match status" value="1"/>
</dbReference>
<evidence type="ECO:0000313" key="9">
    <source>
        <dbReference type="Proteomes" id="UP001054902"/>
    </source>
</evidence>
<evidence type="ECO:0000259" key="7">
    <source>
        <dbReference type="SMART" id="SM00382"/>
    </source>
</evidence>
<dbReference type="SUPFAM" id="SSF116846">
    <property type="entry name" value="MIT domain"/>
    <property type="match status" value="1"/>
</dbReference>
<dbReference type="GO" id="GO:0016887">
    <property type="term" value="F:ATP hydrolysis activity"/>
    <property type="evidence" value="ECO:0007669"/>
    <property type="project" value="InterPro"/>
</dbReference>
<dbReference type="InterPro" id="IPR050304">
    <property type="entry name" value="MT-severing_AAA_ATPase"/>
</dbReference>
<dbReference type="Gene3D" id="1.20.58.80">
    <property type="entry name" value="Phosphotransferase system, lactose/cellobiose-type IIA subunit"/>
    <property type="match status" value="1"/>
</dbReference>
<evidence type="ECO:0000256" key="2">
    <source>
        <dbReference type="ARBA" id="ARBA00022490"/>
    </source>
</evidence>
<feature type="domain" description="AAA+ ATPase" evidence="7">
    <location>
        <begin position="216"/>
        <end position="363"/>
    </location>
</feature>
<dbReference type="Pfam" id="PF00004">
    <property type="entry name" value="AAA"/>
    <property type="match status" value="1"/>
</dbReference>
<dbReference type="FunFam" id="1.10.8.60:FF:000022">
    <property type="entry name" value="Fidgetin like 1"/>
    <property type="match status" value="1"/>
</dbReference>
<dbReference type="InterPro" id="IPR027417">
    <property type="entry name" value="P-loop_NTPase"/>
</dbReference>
<evidence type="ECO:0000256" key="5">
    <source>
        <dbReference type="RuleBase" id="RU003651"/>
    </source>
</evidence>
<feature type="compositionally biased region" description="Basic and acidic residues" evidence="6">
    <location>
        <begin position="25"/>
        <end position="36"/>
    </location>
</feature>
<comment type="caution">
    <text evidence="8">The sequence shown here is derived from an EMBL/GenBank/DDBJ whole genome shotgun (WGS) entry which is preliminary data.</text>
</comment>
<name>A0AAD3HAZ5_9STRA</name>
<dbReference type="InterPro" id="IPR041569">
    <property type="entry name" value="AAA_lid_3"/>
</dbReference>
<sequence>MKNSKERRKHDEIQARMMKGKKRNERKEHSHHDAKVNKAIQELDQAESLSKRNRLEEASALYHSSIEYLLSFLRAAQTDSNKSTVSTDVLKERIKVALSDAERIKESLQKKKKKQSVGRSQSERIRQDKVQIPSLQTTKSTDSHLTKTKQKRTANLDYDKNDPFIELIKNEIYIDSKSINVSWSDISGLQKAKQALQEAAILPLLRPDLYQGLRSAPKGVLLYGPPGTGKTMLVKAVAHESNCILFACTASSMTSKWVGEGEKIVRTLFKMAADVAPSIIFLDELDSLLGRRGGNSSGGNEQESSRRFKTEFMIQMDGIATRAKNTYDIGHKTLLIGCTNCPWDVDDAIMRRFQRRIYVPLPDKAARTILWKNLKMKSKDIQLTSRDLDYLAKITEGYSCSDIASIAQDASFGPLRELGTIDAIKDVRAKDIRPIQVKDFLDALKGAKKSVTASLLKKYNEWENGQGAEV</sequence>
<dbReference type="GO" id="GO:0005737">
    <property type="term" value="C:cytoplasm"/>
    <property type="evidence" value="ECO:0007669"/>
    <property type="project" value="UniProtKB-SubCell"/>
</dbReference>